<gene>
    <name evidence="1" type="ORF">DW079_12600</name>
</gene>
<reference evidence="1 2" key="1">
    <citation type="submission" date="2018-08" db="EMBL/GenBank/DDBJ databases">
        <title>A genome reference for cultivated species of the human gut microbiota.</title>
        <authorList>
            <person name="Zou Y."/>
            <person name="Xue W."/>
            <person name="Luo G."/>
        </authorList>
    </citation>
    <scope>NUCLEOTIDE SEQUENCE [LARGE SCALE GENOMIC DNA]</scope>
    <source>
        <strain evidence="1 2">AF46-2NS</strain>
    </source>
</reference>
<evidence type="ECO:0000313" key="1">
    <source>
        <dbReference type="EMBL" id="RHK08642.1"/>
    </source>
</evidence>
<evidence type="ECO:0000313" key="2">
    <source>
        <dbReference type="Proteomes" id="UP000286211"/>
    </source>
</evidence>
<dbReference type="EMBL" id="QRNB01000083">
    <property type="protein sequence ID" value="RHK08642.1"/>
    <property type="molecule type" value="Genomic_DNA"/>
</dbReference>
<protein>
    <submittedName>
        <fullName evidence="1">Uncharacterized protein</fullName>
    </submittedName>
</protein>
<dbReference type="Proteomes" id="UP000286211">
    <property type="component" value="Unassembled WGS sequence"/>
</dbReference>
<sequence length="90" mass="10520">MTPKEYCTAFCDGYFYAQLGEKLTNGKVTDKELDLAKETAQKYIEQQIAYSTFDDKQKLEMKGNFEEWAETVMQGFKKRLRDSGRLIETK</sequence>
<accession>A0A3R6F8E4</accession>
<organism evidence="1 2">
    <name type="scientific">Segatella copri</name>
    <dbReference type="NCBI Taxonomy" id="165179"/>
    <lineage>
        <taxon>Bacteria</taxon>
        <taxon>Pseudomonadati</taxon>
        <taxon>Bacteroidota</taxon>
        <taxon>Bacteroidia</taxon>
        <taxon>Bacteroidales</taxon>
        <taxon>Prevotellaceae</taxon>
        <taxon>Segatella</taxon>
    </lineage>
</organism>
<proteinExistence type="predicted"/>
<name>A0A3R6F8E4_9BACT</name>
<comment type="caution">
    <text evidence="1">The sequence shown here is derived from an EMBL/GenBank/DDBJ whole genome shotgun (WGS) entry which is preliminary data.</text>
</comment>
<dbReference type="AlphaFoldDB" id="A0A3R6F8E4"/>